<dbReference type="Proteomes" id="UP000230052">
    <property type="component" value="Unassembled WGS sequence"/>
</dbReference>
<dbReference type="EMBL" id="PEWV01000025">
    <property type="protein sequence ID" value="PIU42003.1"/>
    <property type="molecule type" value="Genomic_DNA"/>
</dbReference>
<dbReference type="GO" id="GO:0006260">
    <property type="term" value="P:DNA replication"/>
    <property type="evidence" value="ECO:0007669"/>
    <property type="project" value="UniProtKB-UniRule"/>
</dbReference>
<comment type="subunit">
    <text evidence="2">Component of a cohesin-like complex composed of ScpA, ScpB and the Smc homodimer, in which ScpA and ScpB bind to the head domain of Smc. The presence of the three proteins is required for the association of the complex with DNA.</text>
</comment>
<dbReference type="HAMAP" id="MF_01805">
    <property type="entry name" value="ScpA"/>
    <property type="match status" value="1"/>
</dbReference>
<dbReference type="Pfam" id="PF02616">
    <property type="entry name" value="SMC_ScpA"/>
    <property type="match status" value="1"/>
</dbReference>
<protein>
    <recommendedName>
        <fullName evidence="1 2">Segregation and condensation protein A</fullName>
    </recommendedName>
</protein>
<keyword evidence="2" id="KW-0132">Cell division</keyword>
<name>A0A2J0L1L7_9BACT</name>
<dbReference type="Gene3D" id="6.10.250.2410">
    <property type="match status" value="1"/>
</dbReference>
<dbReference type="GO" id="GO:0007059">
    <property type="term" value="P:chromosome segregation"/>
    <property type="evidence" value="ECO:0007669"/>
    <property type="project" value="UniProtKB-UniRule"/>
</dbReference>
<dbReference type="PANTHER" id="PTHR33969:SF2">
    <property type="entry name" value="SEGREGATION AND CONDENSATION PROTEIN A"/>
    <property type="match status" value="1"/>
</dbReference>
<comment type="caution">
    <text evidence="3">The sequence shown here is derived from an EMBL/GenBank/DDBJ whole genome shotgun (WGS) entry which is preliminary data.</text>
</comment>
<evidence type="ECO:0000313" key="3">
    <source>
        <dbReference type="EMBL" id="PIU42003.1"/>
    </source>
</evidence>
<dbReference type="Gene3D" id="1.10.10.580">
    <property type="entry name" value="Structural maintenance of chromosome 1. Chain E"/>
    <property type="match status" value="1"/>
</dbReference>
<keyword evidence="2" id="KW-0159">Chromosome partition</keyword>
<keyword evidence="2" id="KW-0131">Cell cycle</keyword>
<organism evidence="3 4">
    <name type="scientific">Candidatus Aquitaenariimonas noxiae</name>
    <dbReference type="NCBI Taxonomy" id="1974741"/>
    <lineage>
        <taxon>Bacteria</taxon>
        <taxon>Pseudomonadati</taxon>
        <taxon>Candidatus Omnitrophota</taxon>
        <taxon>Candidatus Aquitaenariimonas</taxon>
    </lineage>
</organism>
<dbReference type="GO" id="GO:0051301">
    <property type="term" value="P:cell division"/>
    <property type="evidence" value="ECO:0007669"/>
    <property type="project" value="UniProtKB-KW"/>
</dbReference>
<dbReference type="AlphaFoldDB" id="A0A2J0L1L7"/>
<sequence>MSYKVKLEVFEGPLDLLLYLIRKEELDISDIPIAKITDQYLEYLEFMKMLDLNIAGEFILMAATLMHIKSKMLLPKTDEGEIVEEEDPRAELVRRLLEYKKFKEAAGELFSMEMKQKDVFARGVAEDNQQTEEKEEYFEASLFDLLSAFNKVMKEIPKDTFHQVIKDEFTVEEKMHDIFHMLVKKTVIYVTELFKSAKNKREIITIFLALLELIRLKEVVIMQKQMFGDIEIVQNKELMEPKFRSKGQ</sequence>
<evidence type="ECO:0000313" key="4">
    <source>
        <dbReference type="Proteomes" id="UP000230052"/>
    </source>
</evidence>
<dbReference type="GO" id="GO:0005737">
    <property type="term" value="C:cytoplasm"/>
    <property type="evidence" value="ECO:0007669"/>
    <property type="project" value="UniProtKB-SubCell"/>
</dbReference>
<comment type="subcellular location">
    <subcellularLocation>
        <location evidence="2">Cytoplasm</location>
    </subcellularLocation>
    <text evidence="2">Associated with two foci at the outer edges of the nucleoid region in young cells, and at four foci within both cell halves in older cells.</text>
</comment>
<proteinExistence type="inferred from homology"/>
<dbReference type="InterPro" id="IPR023093">
    <property type="entry name" value="ScpA-like_C"/>
</dbReference>
<comment type="function">
    <text evidence="2">Participates in chromosomal partition during cell division. May act via the formation of a condensin-like complex containing Smc and ScpB that pull DNA away from mid-cell into both cell halves.</text>
</comment>
<accession>A0A2J0L1L7</accession>
<gene>
    <name evidence="2" type="primary">scpA</name>
    <name evidence="3" type="ORF">COS99_02740</name>
</gene>
<dbReference type="InterPro" id="IPR003768">
    <property type="entry name" value="ScpA"/>
</dbReference>
<comment type="similarity">
    <text evidence="2">Belongs to the ScpA family.</text>
</comment>
<evidence type="ECO:0000256" key="1">
    <source>
        <dbReference type="ARBA" id="ARBA00044777"/>
    </source>
</evidence>
<keyword evidence="2" id="KW-0963">Cytoplasm</keyword>
<dbReference type="PANTHER" id="PTHR33969">
    <property type="entry name" value="SEGREGATION AND CONDENSATION PROTEIN A"/>
    <property type="match status" value="1"/>
</dbReference>
<evidence type="ECO:0000256" key="2">
    <source>
        <dbReference type="HAMAP-Rule" id="MF_01805"/>
    </source>
</evidence>
<reference evidence="3 4" key="1">
    <citation type="submission" date="2017-09" db="EMBL/GenBank/DDBJ databases">
        <title>Depth-based differentiation of microbial function through sediment-hosted aquifers and enrichment of novel symbionts in the deep terrestrial subsurface.</title>
        <authorList>
            <person name="Probst A.J."/>
            <person name="Ladd B."/>
            <person name="Jarett J.K."/>
            <person name="Geller-Mcgrath D.E."/>
            <person name="Sieber C.M."/>
            <person name="Emerson J.B."/>
            <person name="Anantharaman K."/>
            <person name="Thomas B.C."/>
            <person name="Malmstrom R."/>
            <person name="Stieglmeier M."/>
            <person name="Klingl A."/>
            <person name="Woyke T."/>
            <person name="Ryan C.M."/>
            <person name="Banfield J.F."/>
        </authorList>
    </citation>
    <scope>NUCLEOTIDE SEQUENCE [LARGE SCALE GENOMIC DNA]</scope>
    <source>
        <strain evidence="3">CG07_land_8_20_14_0_80_42_15</strain>
    </source>
</reference>